<comment type="subcellular location">
    <subcellularLocation>
        <location evidence="1 6">Nucleus</location>
    </subcellularLocation>
</comment>
<dbReference type="InParanoid" id="A0A804U9H0"/>
<protein>
    <recommendedName>
        <fullName evidence="6">RNA polymerase II C-terminal domain phosphatase-like</fullName>
        <ecNumber evidence="6">3.1.3.16</ecNumber>
    </recommendedName>
</protein>
<dbReference type="GO" id="GO:0005634">
    <property type="term" value="C:nucleus"/>
    <property type="evidence" value="ECO:0007669"/>
    <property type="project" value="UniProtKB-SubCell"/>
</dbReference>
<dbReference type="EnsemblPlants" id="Zm00001eb257780_T001">
    <property type="protein sequence ID" value="Zm00001eb257780_P001"/>
    <property type="gene ID" value="Zm00001eb257780"/>
</dbReference>
<dbReference type="InterPro" id="IPR011947">
    <property type="entry name" value="FCP1_euk"/>
</dbReference>
<dbReference type="InterPro" id="IPR039189">
    <property type="entry name" value="Fcp1"/>
</dbReference>
<evidence type="ECO:0000256" key="5">
    <source>
        <dbReference type="ARBA" id="ARBA00048336"/>
    </source>
</evidence>
<dbReference type="PANTHER" id="PTHR23081">
    <property type="entry name" value="RNA POLYMERASE II CTD PHOSPHATASE"/>
    <property type="match status" value="1"/>
</dbReference>
<reference evidence="9" key="3">
    <citation type="submission" date="2021-05" db="UniProtKB">
        <authorList>
            <consortium name="EnsemblPlants"/>
        </authorList>
    </citation>
    <scope>IDENTIFICATION</scope>
    <source>
        <strain evidence="9">cv. B73</strain>
    </source>
</reference>
<dbReference type="Gramene" id="Zm00001eb257780_T001">
    <property type="protein sequence ID" value="Zm00001eb257780_P001"/>
    <property type="gene ID" value="Zm00001eb257780"/>
</dbReference>
<evidence type="ECO:0000256" key="1">
    <source>
        <dbReference type="ARBA" id="ARBA00004123"/>
    </source>
</evidence>
<dbReference type="GO" id="GO:0008420">
    <property type="term" value="F:RNA polymerase II CTD heptapeptide repeat phosphatase activity"/>
    <property type="evidence" value="ECO:0000318"/>
    <property type="project" value="GO_Central"/>
</dbReference>
<comment type="function">
    <text evidence="6">This promotes the activity of RNA polymerase II.</text>
</comment>
<dbReference type="InterPro" id="IPR004274">
    <property type="entry name" value="FCP1_dom"/>
</dbReference>
<accession>A0A804U9H0</accession>
<keyword evidence="3 6" id="KW-0539">Nucleus</keyword>
<evidence type="ECO:0000313" key="9">
    <source>
        <dbReference type="EnsemblPlants" id="Zm00001eb257780_P001"/>
    </source>
</evidence>
<evidence type="ECO:0000256" key="6">
    <source>
        <dbReference type="RuleBase" id="RU366066"/>
    </source>
</evidence>
<evidence type="ECO:0000256" key="4">
    <source>
        <dbReference type="ARBA" id="ARBA00047761"/>
    </source>
</evidence>
<dbReference type="SMART" id="SM00577">
    <property type="entry name" value="CPDc"/>
    <property type="match status" value="1"/>
</dbReference>
<evidence type="ECO:0000313" key="10">
    <source>
        <dbReference type="Proteomes" id="UP000007305"/>
    </source>
</evidence>
<dbReference type="InterPro" id="IPR023214">
    <property type="entry name" value="HAD_sf"/>
</dbReference>
<evidence type="ECO:0000256" key="3">
    <source>
        <dbReference type="ARBA" id="ARBA00023242"/>
    </source>
</evidence>
<dbReference type="PANTHER" id="PTHR23081:SF19">
    <property type="entry name" value="RNA POLYMERASE II C-TERMINAL DOMAIN PHOSPHATASE-LIKE"/>
    <property type="match status" value="1"/>
</dbReference>
<dbReference type="Gene3D" id="3.40.50.1000">
    <property type="entry name" value="HAD superfamily/HAD-like"/>
    <property type="match status" value="1"/>
</dbReference>
<name>A0A804U9H0_MAIZE</name>
<evidence type="ECO:0000256" key="7">
    <source>
        <dbReference type="SAM" id="MobiDB-lite"/>
    </source>
</evidence>
<reference evidence="9" key="2">
    <citation type="submission" date="2019-07" db="EMBL/GenBank/DDBJ databases">
        <authorList>
            <person name="Seetharam A."/>
            <person name="Woodhouse M."/>
            <person name="Cannon E."/>
        </authorList>
    </citation>
    <scope>NUCLEOTIDE SEQUENCE [LARGE SCALE GENOMIC DNA]</scope>
    <source>
        <strain evidence="9">cv. B73</strain>
    </source>
</reference>
<feature type="domain" description="FCP1 homology" evidence="8">
    <location>
        <begin position="207"/>
        <end position="381"/>
    </location>
</feature>
<dbReference type="CDD" id="cd07521">
    <property type="entry name" value="HAD_FCP1-like"/>
    <property type="match status" value="1"/>
</dbReference>
<organism evidence="9 10">
    <name type="scientific">Zea mays</name>
    <name type="common">Maize</name>
    <dbReference type="NCBI Taxonomy" id="4577"/>
    <lineage>
        <taxon>Eukaryota</taxon>
        <taxon>Viridiplantae</taxon>
        <taxon>Streptophyta</taxon>
        <taxon>Embryophyta</taxon>
        <taxon>Tracheophyta</taxon>
        <taxon>Spermatophyta</taxon>
        <taxon>Magnoliopsida</taxon>
        <taxon>Liliopsida</taxon>
        <taxon>Poales</taxon>
        <taxon>Poaceae</taxon>
        <taxon>PACMAD clade</taxon>
        <taxon>Panicoideae</taxon>
        <taxon>Andropogonodae</taxon>
        <taxon>Andropogoneae</taxon>
        <taxon>Tripsacinae</taxon>
        <taxon>Zea</taxon>
    </lineage>
</organism>
<dbReference type="Pfam" id="PF03031">
    <property type="entry name" value="NIF"/>
    <property type="match status" value="1"/>
</dbReference>
<keyword evidence="10" id="KW-1185">Reference proteome</keyword>
<dbReference type="InterPro" id="IPR036412">
    <property type="entry name" value="HAD-like_sf"/>
</dbReference>
<feature type="region of interest" description="Disordered" evidence="7">
    <location>
        <begin position="149"/>
        <end position="172"/>
    </location>
</feature>
<dbReference type="Proteomes" id="UP000007305">
    <property type="component" value="Chromosome 5"/>
</dbReference>
<evidence type="ECO:0000259" key="8">
    <source>
        <dbReference type="PROSITE" id="PS50969"/>
    </source>
</evidence>
<sequence length="432" mass="46719">MNQKQGESDEDAPRCPTPRGFVLGRCSLCGAMDEGAEGAAPAVAVGHETLRQGGDGGEDGVGDSDDYAASCPPHPRFVHGLCSRCGAEKEEEDGGVAPPPGVAVGHETMRQGGDRDGDYYAASCPPHPGFVHGVWEAAGGDALPGVAVGYDVTNQGRGDEDDNSDEDEDDDTDTVVEYIHGEGPVLPVPAIEEAMSIVSASDRATLMRERKLILILDLDHTLLNSTSLYDLSPVEQAKGFTPYTFGDTSIDLFRVDIDNLSMLVKLGAFARGFLKQANALFEMHVYTLGIRAYARAAVRLLDPNGIYFGGRIVSRNESTKENTKSLDVIQGADPAMVVILDDTDGVWPGYPDNLILMDRYRYFASTCRTFDYDIPSLAEQGLEEREHDGSLAVVLGALQRIHQGFFDGHRADVREVIAKVRSQMWTAAQHRV</sequence>
<reference evidence="10" key="1">
    <citation type="journal article" date="2009" name="Science">
        <title>The B73 maize genome: complexity, diversity, and dynamics.</title>
        <authorList>
            <person name="Schnable P.S."/>
            <person name="Ware D."/>
            <person name="Fulton R.S."/>
            <person name="Stein J.C."/>
            <person name="Wei F."/>
            <person name="Pasternak S."/>
            <person name="Liang C."/>
            <person name="Zhang J."/>
            <person name="Fulton L."/>
            <person name="Graves T.A."/>
            <person name="Minx P."/>
            <person name="Reily A.D."/>
            <person name="Courtney L."/>
            <person name="Kruchowski S.S."/>
            <person name="Tomlinson C."/>
            <person name="Strong C."/>
            <person name="Delehaunty K."/>
            <person name="Fronick C."/>
            <person name="Courtney B."/>
            <person name="Rock S.M."/>
            <person name="Belter E."/>
            <person name="Du F."/>
            <person name="Kim K."/>
            <person name="Abbott R.M."/>
            <person name="Cotton M."/>
            <person name="Levy A."/>
            <person name="Marchetto P."/>
            <person name="Ochoa K."/>
            <person name="Jackson S.M."/>
            <person name="Gillam B."/>
            <person name="Chen W."/>
            <person name="Yan L."/>
            <person name="Higginbotham J."/>
            <person name="Cardenas M."/>
            <person name="Waligorski J."/>
            <person name="Applebaum E."/>
            <person name="Phelps L."/>
            <person name="Falcone J."/>
            <person name="Kanchi K."/>
            <person name="Thane T."/>
            <person name="Scimone A."/>
            <person name="Thane N."/>
            <person name="Henke J."/>
            <person name="Wang T."/>
            <person name="Ruppert J."/>
            <person name="Shah N."/>
            <person name="Rotter K."/>
            <person name="Hodges J."/>
            <person name="Ingenthron E."/>
            <person name="Cordes M."/>
            <person name="Kohlberg S."/>
            <person name="Sgro J."/>
            <person name="Delgado B."/>
            <person name="Mead K."/>
            <person name="Chinwalla A."/>
            <person name="Leonard S."/>
            <person name="Crouse K."/>
            <person name="Collura K."/>
            <person name="Kudrna D."/>
            <person name="Currie J."/>
            <person name="He R."/>
            <person name="Angelova A."/>
            <person name="Rajasekar S."/>
            <person name="Mueller T."/>
            <person name="Lomeli R."/>
            <person name="Scara G."/>
            <person name="Ko A."/>
            <person name="Delaney K."/>
            <person name="Wissotski M."/>
            <person name="Lopez G."/>
            <person name="Campos D."/>
            <person name="Braidotti M."/>
            <person name="Ashley E."/>
            <person name="Golser W."/>
            <person name="Kim H."/>
            <person name="Lee S."/>
            <person name="Lin J."/>
            <person name="Dujmic Z."/>
            <person name="Kim W."/>
            <person name="Talag J."/>
            <person name="Zuccolo A."/>
            <person name="Fan C."/>
            <person name="Sebastian A."/>
            <person name="Kramer M."/>
            <person name="Spiegel L."/>
            <person name="Nascimento L."/>
            <person name="Zutavern T."/>
            <person name="Miller B."/>
            <person name="Ambroise C."/>
            <person name="Muller S."/>
            <person name="Spooner W."/>
            <person name="Narechania A."/>
            <person name="Ren L."/>
            <person name="Wei S."/>
            <person name="Kumari S."/>
            <person name="Faga B."/>
            <person name="Levy M.J."/>
            <person name="McMahan L."/>
            <person name="Van Buren P."/>
            <person name="Vaughn M.W."/>
            <person name="Ying K."/>
            <person name="Yeh C.-T."/>
            <person name="Emrich S.J."/>
            <person name="Jia Y."/>
            <person name="Kalyanaraman A."/>
            <person name="Hsia A.-P."/>
            <person name="Barbazuk W.B."/>
            <person name="Baucom R.S."/>
            <person name="Brutnell T.P."/>
            <person name="Carpita N.C."/>
            <person name="Chaparro C."/>
            <person name="Chia J.-M."/>
            <person name="Deragon J.-M."/>
            <person name="Estill J.C."/>
            <person name="Fu Y."/>
            <person name="Jeddeloh J.A."/>
            <person name="Han Y."/>
            <person name="Lee H."/>
            <person name="Li P."/>
            <person name="Lisch D.R."/>
            <person name="Liu S."/>
            <person name="Liu Z."/>
            <person name="Nagel D.H."/>
            <person name="McCann M.C."/>
            <person name="SanMiguel P."/>
            <person name="Myers A.M."/>
            <person name="Nettleton D."/>
            <person name="Nguyen J."/>
            <person name="Penning B.W."/>
            <person name="Ponnala L."/>
            <person name="Schneider K.L."/>
            <person name="Schwartz D.C."/>
            <person name="Sharma A."/>
            <person name="Soderlund C."/>
            <person name="Springer N.M."/>
            <person name="Sun Q."/>
            <person name="Wang H."/>
            <person name="Waterman M."/>
            <person name="Westerman R."/>
            <person name="Wolfgruber T.K."/>
            <person name="Yang L."/>
            <person name="Yu Y."/>
            <person name="Zhang L."/>
            <person name="Zhou S."/>
            <person name="Zhu Q."/>
            <person name="Bennetzen J.L."/>
            <person name="Dawe R.K."/>
            <person name="Jiang J."/>
            <person name="Jiang N."/>
            <person name="Presting G.G."/>
            <person name="Wessler S.R."/>
            <person name="Aluru S."/>
            <person name="Martienssen R.A."/>
            <person name="Clifton S.W."/>
            <person name="McCombie W.R."/>
            <person name="Wing R.A."/>
            <person name="Wilson R.K."/>
        </authorList>
    </citation>
    <scope>NUCLEOTIDE SEQUENCE [LARGE SCALE GENOMIC DNA]</scope>
    <source>
        <strain evidence="10">cv. B73</strain>
    </source>
</reference>
<dbReference type="EC" id="3.1.3.16" evidence="6"/>
<evidence type="ECO:0000256" key="2">
    <source>
        <dbReference type="ARBA" id="ARBA00022801"/>
    </source>
</evidence>
<comment type="catalytic activity">
    <reaction evidence="4 6">
        <text>O-phospho-L-seryl-[protein] + H2O = L-seryl-[protein] + phosphate</text>
        <dbReference type="Rhea" id="RHEA:20629"/>
        <dbReference type="Rhea" id="RHEA-COMP:9863"/>
        <dbReference type="Rhea" id="RHEA-COMP:11604"/>
        <dbReference type="ChEBI" id="CHEBI:15377"/>
        <dbReference type="ChEBI" id="CHEBI:29999"/>
        <dbReference type="ChEBI" id="CHEBI:43474"/>
        <dbReference type="ChEBI" id="CHEBI:83421"/>
        <dbReference type="EC" id="3.1.3.16"/>
    </reaction>
</comment>
<keyword evidence="2 6" id="KW-0378">Hydrolase</keyword>
<dbReference type="NCBIfam" id="TIGR02250">
    <property type="entry name" value="FCP1_euk"/>
    <property type="match status" value="1"/>
</dbReference>
<dbReference type="AlphaFoldDB" id="A0A804U9H0"/>
<dbReference type="SUPFAM" id="SSF56784">
    <property type="entry name" value="HAD-like"/>
    <property type="match status" value="1"/>
</dbReference>
<dbReference type="PROSITE" id="PS50969">
    <property type="entry name" value="FCP1"/>
    <property type="match status" value="1"/>
</dbReference>
<comment type="catalytic activity">
    <reaction evidence="5 6">
        <text>O-phospho-L-threonyl-[protein] + H2O = L-threonyl-[protein] + phosphate</text>
        <dbReference type="Rhea" id="RHEA:47004"/>
        <dbReference type="Rhea" id="RHEA-COMP:11060"/>
        <dbReference type="Rhea" id="RHEA-COMP:11605"/>
        <dbReference type="ChEBI" id="CHEBI:15377"/>
        <dbReference type="ChEBI" id="CHEBI:30013"/>
        <dbReference type="ChEBI" id="CHEBI:43474"/>
        <dbReference type="ChEBI" id="CHEBI:61977"/>
        <dbReference type="EC" id="3.1.3.16"/>
    </reaction>
</comment>
<feature type="compositionally biased region" description="Acidic residues" evidence="7">
    <location>
        <begin position="159"/>
        <end position="172"/>
    </location>
</feature>
<proteinExistence type="predicted"/>